<dbReference type="PANTHER" id="PTHR46603">
    <property type="entry name" value="ABSCISSION/NOCUT CHECKPOINT REGULATOR"/>
    <property type="match status" value="1"/>
</dbReference>
<dbReference type="VEuPathDB" id="FungiDB:PABG_00036"/>
<dbReference type="InterPro" id="IPR044553">
    <property type="entry name" value="Bbox1_ANCHR"/>
</dbReference>
<evidence type="ECO:0000313" key="3">
    <source>
        <dbReference type="Proteomes" id="UP000242814"/>
    </source>
</evidence>
<name>A0A1D2J5Q5_PARBR</name>
<gene>
    <name evidence="2" type="ORF">ACO22_07083</name>
</gene>
<evidence type="ECO:0000256" key="1">
    <source>
        <dbReference type="SAM" id="MobiDB-lite"/>
    </source>
</evidence>
<dbReference type="SUPFAM" id="SSF57845">
    <property type="entry name" value="B-box zinc-binding domain"/>
    <property type="match status" value="1"/>
</dbReference>
<reference evidence="2 3" key="1">
    <citation type="submission" date="2016-06" db="EMBL/GenBank/DDBJ databases">
        <authorList>
            <person name="Kjaerup R.B."/>
            <person name="Dalgaard T.S."/>
            <person name="Juul-Madsen H.R."/>
        </authorList>
    </citation>
    <scope>NUCLEOTIDE SEQUENCE [LARGE SCALE GENOMIC DNA]</scope>
    <source>
        <strain evidence="2 3">Pb300</strain>
    </source>
</reference>
<sequence>MSSNNSSPESPISHPDSGDVFPEKVDPDSTPKAENTGTGPDIPQDAIRKEEYAVGEAYHGLALSLHDCDWEQLQKKFTDAMDERTQVEMTLHRETAELLEMFIAWSQTTVSCDEDRAYKRFKTRMSFTQNHETKLEEKKKHYADVVKAFENALALLRPHRFSLFCHSKSSLPTKPPRSDASAFIAFKLLFAFLLLYLVYTNGSMEGEPSKDDVALLERLNALKPSSVQLGRTPLPIEFSDTDAQEAPVGDLSTRFIGLGTSTSFGPSELQQDDIGSFITSGDEIEGLLSDLQSKIWGKSQELDNAEDVEYLLREARGFLHSASHYQDLKGHVIHSPQPFATKESDNNDSSEDRDAGDYLQRVLDEVSAEDDPTKPAGSSAPAPFEPKTPDKTTTQSISKPDTEASAPPSTPLSSILDLPATPSSIISPQRHKHQPELDTTSPDLPSAPKFAPAECPIHIINNRHSRRCKDVDDNLKSFWCCICSDDATIKCLDCDAELLYCIRCWREMHVDEGSVEERGHRKVKFERER</sequence>
<dbReference type="EMBL" id="LZYO01000452">
    <property type="protein sequence ID" value="ODH13610.1"/>
    <property type="molecule type" value="Genomic_DNA"/>
</dbReference>
<accession>A0A1D2J5Q5</accession>
<feature type="region of interest" description="Disordered" evidence="1">
    <location>
        <begin position="367"/>
        <end position="448"/>
    </location>
</feature>
<evidence type="ECO:0000313" key="2">
    <source>
        <dbReference type="EMBL" id="ODH13610.1"/>
    </source>
</evidence>
<proteinExistence type="predicted"/>
<dbReference type="VEuPathDB" id="FungiDB:PADG_02426"/>
<dbReference type="Proteomes" id="UP000242814">
    <property type="component" value="Unassembled WGS sequence"/>
</dbReference>
<dbReference type="AlphaFoldDB" id="A0A1D2J5Q5"/>
<organism evidence="2 3">
    <name type="scientific">Paracoccidioides brasiliensis</name>
    <dbReference type="NCBI Taxonomy" id="121759"/>
    <lineage>
        <taxon>Eukaryota</taxon>
        <taxon>Fungi</taxon>
        <taxon>Dikarya</taxon>
        <taxon>Ascomycota</taxon>
        <taxon>Pezizomycotina</taxon>
        <taxon>Eurotiomycetes</taxon>
        <taxon>Eurotiomycetidae</taxon>
        <taxon>Onygenales</taxon>
        <taxon>Ajellomycetaceae</taxon>
        <taxon>Paracoccidioides</taxon>
    </lineage>
</organism>
<protein>
    <submittedName>
        <fullName evidence="2">Uncharacterized protein</fullName>
    </submittedName>
</protein>
<dbReference type="PANTHER" id="PTHR46603:SF1">
    <property type="entry name" value="ABSCISSION_NOCUT CHECKPOINT REGULATOR"/>
    <property type="match status" value="1"/>
</dbReference>
<feature type="compositionally biased region" description="Low complexity" evidence="1">
    <location>
        <begin position="1"/>
        <end position="13"/>
    </location>
</feature>
<dbReference type="Pfam" id="PF22586">
    <property type="entry name" value="ANCHR-like_BBOX"/>
    <property type="match status" value="1"/>
</dbReference>
<dbReference type="CDD" id="cd19817">
    <property type="entry name" value="Bbox1_ANCHR-like"/>
    <property type="match status" value="1"/>
</dbReference>
<comment type="caution">
    <text evidence="2">The sequence shown here is derived from an EMBL/GenBank/DDBJ whole genome shotgun (WGS) entry which is preliminary data.</text>
</comment>
<feature type="region of interest" description="Disordered" evidence="1">
    <location>
        <begin position="1"/>
        <end position="45"/>
    </location>
</feature>
<feature type="compositionally biased region" description="Basic and acidic residues" evidence="1">
    <location>
        <begin position="21"/>
        <end position="31"/>
    </location>
</feature>